<protein>
    <submittedName>
        <fullName evidence="1">Uncharacterized protein</fullName>
    </submittedName>
</protein>
<dbReference type="EMBL" id="JAWDGP010007939">
    <property type="protein sequence ID" value="KAK3699661.1"/>
    <property type="molecule type" value="Genomic_DNA"/>
</dbReference>
<dbReference type="Proteomes" id="UP001283361">
    <property type="component" value="Unassembled WGS sequence"/>
</dbReference>
<comment type="caution">
    <text evidence="1">The sequence shown here is derived from an EMBL/GenBank/DDBJ whole genome shotgun (WGS) entry which is preliminary data.</text>
</comment>
<accession>A0AAE0XNS0</accession>
<keyword evidence="2" id="KW-1185">Reference proteome</keyword>
<evidence type="ECO:0000313" key="1">
    <source>
        <dbReference type="EMBL" id="KAK3699661.1"/>
    </source>
</evidence>
<sequence length="81" mass="9019">MDAIISQPQVFHRLRYQGGCYNLTTLGVPPSTISGCSTVYDIRVDAIISQPWVFHRLRYQGGCYNLTTLGVPPSTISGWML</sequence>
<proteinExistence type="predicted"/>
<evidence type="ECO:0000313" key="2">
    <source>
        <dbReference type="Proteomes" id="UP001283361"/>
    </source>
</evidence>
<reference evidence="1" key="1">
    <citation type="journal article" date="2023" name="G3 (Bethesda)">
        <title>A reference genome for the long-term kleptoplast-retaining sea slug Elysia crispata morphotype clarki.</title>
        <authorList>
            <person name="Eastman K.E."/>
            <person name="Pendleton A.L."/>
            <person name="Shaikh M.A."/>
            <person name="Suttiyut T."/>
            <person name="Ogas R."/>
            <person name="Tomko P."/>
            <person name="Gavelis G."/>
            <person name="Widhalm J.R."/>
            <person name="Wisecaver J.H."/>
        </authorList>
    </citation>
    <scope>NUCLEOTIDE SEQUENCE</scope>
    <source>
        <strain evidence="1">ECLA1</strain>
    </source>
</reference>
<gene>
    <name evidence="1" type="ORF">RRG08_062452</name>
</gene>
<dbReference type="AlphaFoldDB" id="A0AAE0XNS0"/>
<name>A0AAE0XNS0_9GAST</name>
<organism evidence="1 2">
    <name type="scientific">Elysia crispata</name>
    <name type="common">lettuce slug</name>
    <dbReference type="NCBI Taxonomy" id="231223"/>
    <lineage>
        <taxon>Eukaryota</taxon>
        <taxon>Metazoa</taxon>
        <taxon>Spiralia</taxon>
        <taxon>Lophotrochozoa</taxon>
        <taxon>Mollusca</taxon>
        <taxon>Gastropoda</taxon>
        <taxon>Heterobranchia</taxon>
        <taxon>Euthyneura</taxon>
        <taxon>Panpulmonata</taxon>
        <taxon>Sacoglossa</taxon>
        <taxon>Placobranchoidea</taxon>
        <taxon>Plakobranchidae</taxon>
        <taxon>Elysia</taxon>
    </lineage>
</organism>